<name>A0A3P5XQ43_9MICC</name>
<dbReference type="InterPro" id="IPR050151">
    <property type="entry name" value="Class-I_Pyr_Nuc-Dis_Oxidored"/>
</dbReference>
<evidence type="ECO:0000259" key="13">
    <source>
        <dbReference type="Pfam" id="PF07992"/>
    </source>
</evidence>
<proteinExistence type="inferred from homology"/>
<dbReference type="Proteomes" id="UP000280861">
    <property type="component" value="Unassembled WGS sequence"/>
</dbReference>
<dbReference type="SUPFAM" id="SSF55424">
    <property type="entry name" value="FAD/NAD-linked reductases, dimerisation (C-terminal) domain"/>
    <property type="match status" value="1"/>
</dbReference>
<dbReference type="GO" id="GO:0004148">
    <property type="term" value="F:dihydrolipoyl dehydrogenase (NADH) activity"/>
    <property type="evidence" value="ECO:0007669"/>
    <property type="project" value="TreeGrafter"/>
</dbReference>
<gene>
    <name evidence="14" type="primary">mtr</name>
    <name evidence="14" type="ORF">PSET11_02324</name>
</gene>
<feature type="binding site" evidence="9">
    <location>
        <begin position="175"/>
        <end position="182"/>
    </location>
    <ligand>
        <name>NAD(+)</name>
        <dbReference type="ChEBI" id="CHEBI:57540"/>
    </ligand>
</feature>
<dbReference type="Gene3D" id="3.30.390.30">
    <property type="match status" value="1"/>
</dbReference>
<keyword evidence="5 9" id="KW-0520">NAD</keyword>
<feature type="binding site" evidence="9">
    <location>
        <position position="48"/>
    </location>
    <ligand>
        <name>FAD</name>
        <dbReference type="ChEBI" id="CHEBI:57692"/>
    </ligand>
</feature>
<dbReference type="InterPro" id="IPR012999">
    <property type="entry name" value="Pyr_OxRdtase_I_AS"/>
</dbReference>
<keyword evidence="2 11" id="KW-0285">Flavoprotein</keyword>
<dbReference type="NCBIfam" id="NF005884">
    <property type="entry name" value="PRK07846.1"/>
    <property type="match status" value="1"/>
</dbReference>
<feature type="domain" description="Pyridine nucleotide-disulphide oxidoreductase dimerisation" evidence="12">
    <location>
        <begin position="348"/>
        <end position="460"/>
    </location>
</feature>
<evidence type="ECO:0000256" key="2">
    <source>
        <dbReference type="ARBA" id="ARBA00022630"/>
    </source>
</evidence>
<dbReference type="EC" id="1.8.1.15" evidence="14"/>
<feature type="binding site" evidence="9">
    <location>
        <position position="266"/>
    </location>
    <ligand>
        <name>NAD(+)</name>
        <dbReference type="ChEBI" id="CHEBI:57540"/>
    </ligand>
</feature>
<dbReference type="InterPro" id="IPR016156">
    <property type="entry name" value="FAD/NAD-linked_Rdtase_dimer_sf"/>
</dbReference>
<dbReference type="PIRSF" id="PIRSF000350">
    <property type="entry name" value="Mercury_reductase_MerA"/>
    <property type="match status" value="1"/>
</dbReference>
<evidence type="ECO:0000313" key="15">
    <source>
        <dbReference type="Proteomes" id="UP000280861"/>
    </source>
</evidence>
<dbReference type="Pfam" id="PF02852">
    <property type="entry name" value="Pyr_redox_dim"/>
    <property type="match status" value="1"/>
</dbReference>
<keyword evidence="9" id="KW-0547">Nucleotide-binding</keyword>
<comment type="cofactor">
    <cofactor evidence="9">
        <name>FAD</name>
        <dbReference type="ChEBI" id="CHEBI:57692"/>
    </cofactor>
    <text evidence="9">Binds 1 FAD per subunit.</text>
</comment>
<dbReference type="PROSITE" id="PS00076">
    <property type="entry name" value="PYRIDINE_REDOX_1"/>
    <property type="match status" value="1"/>
</dbReference>
<organism evidence="14 15">
    <name type="scientific">Arthrobacter ulcerisalmonis</name>
    <dbReference type="NCBI Taxonomy" id="2483813"/>
    <lineage>
        <taxon>Bacteria</taxon>
        <taxon>Bacillati</taxon>
        <taxon>Actinomycetota</taxon>
        <taxon>Actinomycetes</taxon>
        <taxon>Micrococcales</taxon>
        <taxon>Micrococcaceae</taxon>
        <taxon>Arthrobacter</taxon>
    </lineage>
</organism>
<protein>
    <submittedName>
        <fullName evidence="14">Mycothione reductase</fullName>
        <ecNumber evidence="14">1.8.1.15</ecNumber>
    </submittedName>
</protein>
<dbReference type="AlphaFoldDB" id="A0A3P5XQ43"/>
<keyword evidence="4 11" id="KW-0560">Oxidoreductase</keyword>
<dbReference type="EMBL" id="UXAU01000032">
    <property type="protein sequence ID" value="VDC29980.1"/>
    <property type="molecule type" value="Genomic_DNA"/>
</dbReference>
<comment type="similarity">
    <text evidence="1 11">Belongs to the class-I pyridine nucleotide-disulfide oxidoreductase family.</text>
</comment>
<evidence type="ECO:0000256" key="9">
    <source>
        <dbReference type="PIRSR" id="PIRSR000350-3"/>
    </source>
</evidence>
<evidence type="ECO:0000259" key="12">
    <source>
        <dbReference type="Pfam" id="PF02852"/>
    </source>
</evidence>
<evidence type="ECO:0000256" key="8">
    <source>
        <dbReference type="PIRSR" id="PIRSR000350-2"/>
    </source>
</evidence>
<dbReference type="PRINTS" id="PR00368">
    <property type="entry name" value="FADPNR"/>
</dbReference>
<feature type="binding site" evidence="9">
    <location>
        <position position="312"/>
    </location>
    <ligand>
        <name>FAD</name>
        <dbReference type="ChEBI" id="CHEBI:57692"/>
    </ligand>
</feature>
<dbReference type="PANTHER" id="PTHR22912">
    <property type="entry name" value="DISULFIDE OXIDOREDUCTASE"/>
    <property type="match status" value="1"/>
</dbReference>
<dbReference type="InterPro" id="IPR004099">
    <property type="entry name" value="Pyr_nucl-diS_OxRdtase_dimer"/>
</dbReference>
<evidence type="ECO:0000256" key="10">
    <source>
        <dbReference type="PIRSR" id="PIRSR000350-4"/>
    </source>
</evidence>
<evidence type="ECO:0000256" key="4">
    <source>
        <dbReference type="ARBA" id="ARBA00023002"/>
    </source>
</evidence>
<dbReference type="GO" id="GO:0050627">
    <property type="term" value="F:mycothione reductase [NAD(P)H] activity"/>
    <property type="evidence" value="ECO:0007669"/>
    <property type="project" value="UniProtKB-EC"/>
</dbReference>
<dbReference type="GO" id="GO:0050660">
    <property type="term" value="F:flavin adenine dinucleotide binding"/>
    <property type="evidence" value="ECO:0007669"/>
    <property type="project" value="TreeGrafter"/>
</dbReference>
<evidence type="ECO:0000256" key="1">
    <source>
        <dbReference type="ARBA" id="ARBA00007532"/>
    </source>
</evidence>
<feature type="active site" description="Proton acceptor" evidence="8">
    <location>
        <position position="450"/>
    </location>
</feature>
<dbReference type="Gene3D" id="3.50.50.60">
    <property type="entry name" value="FAD/NAD(P)-binding domain"/>
    <property type="match status" value="2"/>
</dbReference>
<feature type="disulfide bond" description="Redox-active" evidence="10">
    <location>
        <begin position="39"/>
        <end position="44"/>
    </location>
</feature>
<evidence type="ECO:0000313" key="14">
    <source>
        <dbReference type="EMBL" id="VDC29980.1"/>
    </source>
</evidence>
<dbReference type="InterPro" id="IPR001100">
    <property type="entry name" value="Pyr_nuc-diS_OxRdtase"/>
</dbReference>
<keyword evidence="6" id="KW-1015">Disulfide bond</keyword>
<evidence type="ECO:0000256" key="3">
    <source>
        <dbReference type="ARBA" id="ARBA00022827"/>
    </source>
</evidence>
<dbReference type="OrthoDB" id="9800167at2"/>
<dbReference type="GO" id="GO:0006103">
    <property type="term" value="P:2-oxoglutarate metabolic process"/>
    <property type="evidence" value="ECO:0007669"/>
    <property type="project" value="TreeGrafter"/>
</dbReference>
<feature type="domain" description="FAD/NAD(P)-binding" evidence="13">
    <location>
        <begin position="4"/>
        <end position="327"/>
    </location>
</feature>
<dbReference type="InterPro" id="IPR036188">
    <property type="entry name" value="FAD/NAD-bd_sf"/>
</dbReference>
<dbReference type="PRINTS" id="PR00411">
    <property type="entry name" value="PNDRDTASEI"/>
</dbReference>
<dbReference type="InterPro" id="IPR023753">
    <property type="entry name" value="FAD/NAD-binding_dom"/>
</dbReference>
<reference evidence="14 15" key="1">
    <citation type="submission" date="2018-11" db="EMBL/GenBank/DDBJ databases">
        <authorList>
            <person name="Criscuolo A."/>
        </authorList>
    </citation>
    <scope>NUCLEOTIDE SEQUENCE [LARGE SCALE GENOMIC DNA]</scope>
    <source>
        <strain evidence="14">AT11b</strain>
    </source>
</reference>
<evidence type="ECO:0000256" key="7">
    <source>
        <dbReference type="ARBA" id="ARBA00023284"/>
    </source>
</evidence>
<dbReference type="RefSeq" id="WP_124092403.1">
    <property type="nucleotide sequence ID" value="NZ_CBCRYA010000022.1"/>
</dbReference>
<sequence length="474" mass="50016">MPHYDLAIIGSGSGNSLVTPYWDDKRVAIIDGGVFGGTCLNVGCIPTKMYVYPAALAAAPKEAAKLGVDLSRDAVHWNDIRDRIFGRIDAISAAGKAYRADELDNVDLYQEYATFSSPRTLVTESGVEISADRVVIAAGSRAVLPEVPGVDLPQVHTSDTVMRLDGLPARVVVVGGGYIAAEFASIFHGFGSQVTQVNRSERLLRGIDAEIAERFATAAASRWKLTLGHSLQSVEDNGDGSVTVVFTDNAGAELRLPADVVLMATGRVPNADRLDAGAAGFDLTDAGTIAVDQYLQVRSGGAPVAGVYALGDVANEYQLKHVANREARVVSHNLEHPDQPRSIDYTAVPFAVFANPQVASVGLSETDARSSAAPGTEITTAVQDYGSTAYGWAMSDEEGVVKLIAEKATGKLLGAHVIGHEASLLIQPLVQAMNMGTTVSQLARGPYWIHPALMEVVENALLSLDVDAPADAPL</sequence>
<keyword evidence="7 11" id="KW-0676">Redox-active center</keyword>
<evidence type="ECO:0000256" key="11">
    <source>
        <dbReference type="RuleBase" id="RU003691"/>
    </source>
</evidence>
<accession>A0A3P5XQ43</accession>
<keyword evidence="3 9" id="KW-0274">FAD</keyword>
<dbReference type="SUPFAM" id="SSF51905">
    <property type="entry name" value="FAD/NAD(P)-binding domain"/>
    <property type="match status" value="1"/>
</dbReference>
<dbReference type="Pfam" id="PF07992">
    <property type="entry name" value="Pyr_redox_2"/>
    <property type="match status" value="1"/>
</dbReference>
<evidence type="ECO:0000256" key="6">
    <source>
        <dbReference type="ARBA" id="ARBA00023157"/>
    </source>
</evidence>
<keyword evidence="15" id="KW-1185">Reference proteome</keyword>
<evidence type="ECO:0000256" key="5">
    <source>
        <dbReference type="ARBA" id="ARBA00023027"/>
    </source>
</evidence>
<dbReference type="PANTHER" id="PTHR22912:SF217">
    <property type="entry name" value="DIHYDROLIPOYL DEHYDROGENASE"/>
    <property type="match status" value="1"/>
</dbReference>